<dbReference type="EMBL" id="CP001324">
    <property type="protein sequence ID" value="ACO61811.1"/>
    <property type="molecule type" value="Genomic_DNA"/>
</dbReference>
<dbReference type="SUPFAM" id="SSF56112">
    <property type="entry name" value="Protein kinase-like (PK-like)"/>
    <property type="match status" value="1"/>
</dbReference>
<keyword evidence="3" id="KW-0418">Kinase</keyword>
<dbReference type="Pfam" id="PF00069">
    <property type="entry name" value="Pkinase"/>
    <property type="match status" value="1"/>
</dbReference>
<dbReference type="Gene3D" id="1.10.510.10">
    <property type="entry name" value="Transferase(Phosphotransferase) domain 1"/>
    <property type="match status" value="1"/>
</dbReference>
<keyword evidence="4 5" id="KW-0067">ATP-binding</keyword>
<dbReference type="InterPro" id="IPR008271">
    <property type="entry name" value="Ser/Thr_kinase_AS"/>
</dbReference>
<dbReference type="OMA" id="SACDMWA"/>
<dbReference type="GeneID" id="8242169"/>
<dbReference type="Proteomes" id="UP000002009">
    <property type="component" value="Chromosome 3"/>
</dbReference>
<gene>
    <name evidence="8" type="ORF">MICPUN_80108</name>
</gene>
<feature type="domain" description="Protein kinase" evidence="7">
    <location>
        <begin position="30"/>
        <end position="310"/>
    </location>
</feature>
<evidence type="ECO:0000256" key="4">
    <source>
        <dbReference type="ARBA" id="ARBA00022840"/>
    </source>
</evidence>
<comment type="similarity">
    <text evidence="6">Belongs to the protein kinase superfamily.</text>
</comment>
<dbReference type="Gene3D" id="3.30.200.20">
    <property type="entry name" value="Phosphorylase Kinase, domain 1"/>
    <property type="match status" value="1"/>
</dbReference>
<name>C1E1W3_MICCC</name>
<evidence type="ECO:0000256" key="2">
    <source>
        <dbReference type="ARBA" id="ARBA00022741"/>
    </source>
</evidence>
<sequence length="328" mass="36167">MPGGLLHLDNSEHILSIGYVHRHRPFEEEYDLGEAIGTGGFAVVRKAVHRATGVTYAVKTLRKPRKLVAMSLEEVMNELIMMQQLSEHPSIITIKEFFTEGGADYDHIATKPTTGLDEEEDGIVHVVMELLEGQELVDAITDVGAYDEGQSQIVMSSMLDAIAFMHARGVVHRDLKLENLCLAKPNDLNSVTLLDFGLAKALTAREKEENVCGTLAYVAPEALVAGVYGQGVDVWALGVAMHVLLTGAWPFDDDDEDELIDQIVECDLDFDEGEEWQAISPQAKDLLGGLLEPNPKRRLGAAQALEHAWFTGQKNNTSERLHHVHARL</sequence>
<dbReference type="eggNOG" id="KOG0032">
    <property type="taxonomic scope" value="Eukaryota"/>
</dbReference>
<keyword evidence="6" id="KW-0723">Serine/threonine-protein kinase</keyword>
<dbReference type="RefSeq" id="XP_002500553.1">
    <property type="nucleotide sequence ID" value="XM_002500507.1"/>
</dbReference>
<organism evidence="8 9">
    <name type="scientific">Micromonas commoda (strain RCC299 / NOUM17 / CCMP2709)</name>
    <name type="common">Picoplanktonic green alga</name>
    <dbReference type="NCBI Taxonomy" id="296587"/>
    <lineage>
        <taxon>Eukaryota</taxon>
        <taxon>Viridiplantae</taxon>
        <taxon>Chlorophyta</taxon>
        <taxon>Mamiellophyceae</taxon>
        <taxon>Mamiellales</taxon>
        <taxon>Mamiellaceae</taxon>
        <taxon>Micromonas</taxon>
    </lineage>
</organism>
<protein>
    <recommendedName>
        <fullName evidence="7">Protein kinase domain-containing protein</fullName>
    </recommendedName>
</protein>
<dbReference type="PROSITE" id="PS00108">
    <property type="entry name" value="PROTEIN_KINASE_ST"/>
    <property type="match status" value="1"/>
</dbReference>
<evidence type="ECO:0000256" key="5">
    <source>
        <dbReference type="PROSITE-ProRule" id="PRU10141"/>
    </source>
</evidence>
<evidence type="ECO:0000256" key="6">
    <source>
        <dbReference type="RuleBase" id="RU000304"/>
    </source>
</evidence>
<evidence type="ECO:0000259" key="7">
    <source>
        <dbReference type="PROSITE" id="PS50011"/>
    </source>
</evidence>
<feature type="binding site" evidence="5">
    <location>
        <position position="59"/>
    </location>
    <ligand>
        <name>ATP</name>
        <dbReference type="ChEBI" id="CHEBI:30616"/>
    </ligand>
</feature>
<accession>C1E1W3</accession>
<dbReference type="PROSITE" id="PS00107">
    <property type="entry name" value="PROTEIN_KINASE_ATP"/>
    <property type="match status" value="1"/>
</dbReference>
<reference evidence="8 9" key="1">
    <citation type="journal article" date="2009" name="Science">
        <title>Green evolution and dynamic adaptations revealed by genomes of the marine picoeukaryotes Micromonas.</title>
        <authorList>
            <person name="Worden A.Z."/>
            <person name="Lee J.H."/>
            <person name="Mock T."/>
            <person name="Rouze P."/>
            <person name="Simmons M.P."/>
            <person name="Aerts A.L."/>
            <person name="Allen A.E."/>
            <person name="Cuvelier M.L."/>
            <person name="Derelle E."/>
            <person name="Everett M.V."/>
            <person name="Foulon E."/>
            <person name="Grimwood J."/>
            <person name="Gundlach H."/>
            <person name="Henrissat B."/>
            <person name="Napoli C."/>
            <person name="McDonald S.M."/>
            <person name="Parker M.S."/>
            <person name="Rombauts S."/>
            <person name="Salamov A."/>
            <person name="Von Dassow P."/>
            <person name="Badger J.H."/>
            <person name="Coutinho P.M."/>
            <person name="Demir E."/>
            <person name="Dubchak I."/>
            <person name="Gentemann C."/>
            <person name="Eikrem W."/>
            <person name="Gready J.E."/>
            <person name="John U."/>
            <person name="Lanier W."/>
            <person name="Lindquist E.A."/>
            <person name="Lucas S."/>
            <person name="Mayer K.F."/>
            <person name="Moreau H."/>
            <person name="Not F."/>
            <person name="Otillar R."/>
            <person name="Panaud O."/>
            <person name="Pangilinan J."/>
            <person name="Paulsen I."/>
            <person name="Piegu B."/>
            <person name="Poliakov A."/>
            <person name="Robbens S."/>
            <person name="Schmutz J."/>
            <person name="Toulza E."/>
            <person name="Wyss T."/>
            <person name="Zelensky A."/>
            <person name="Zhou K."/>
            <person name="Armbrust E.V."/>
            <person name="Bhattacharya D."/>
            <person name="Goodenough U.W."/>
            <person name="Van de Peer Y."/>
            <person name="Grigoriev I.V."/>
        </authorList>
    </citation>
    <scope>NUCLEOTIDE SEQUENCE [LARGE SCALE GENOMIC DNA]</scope>
    <source>
        <strain evidence="9">RCC299 / NOUM17</strain>
    </source>
</reference>
<keyword evidence="9" id="KW-1185">Reference proteome</keyword>
<dbReference type="SMART" id="SM00220">
    <property type="entry name" value="S_TKc"/>
    <property type="match status" value="1"/>
</dbReference>
<evidence type="ECO:0000256" key="3">
    <source>
        <dbReference type="ARBA" id="ARBA00022777"/>
    </source>
</evidence>
<dbReference type="GO" id="GO:0005524">
    <property type="term" value="F:ATP binding"/>
    <property type="evidence" value="ECO:0007669"/>
    <property type="project" value="UniProtKB-UniRule"/>
</dbReference>
<keyword evidence="1" id="KW-0808">Transferase</keyword>
<dbReference type="OrthoDB" id="40902at2759"/>
<dbReference type="InParanoid" id="C1E1W3"/>
<keyword evidence="2 5" id="KW-0547">Nucleotide-binding</keyword>
<evidence type="ECO:0000313" key="8">
    <source>
        <dbReference type="EMBL" id="ACO61811.1"/>
    </source>
</evidence>
<dbReference type="KEGG" id="mis:MICPUN_80108"/>
<dbReference type="STRING" id="296587.C1E1W3"/>
<evidence type="ECO:0000313" key="9">
    <source>
        <dbReference type="Proteomes" id="UP000002009"/>
    </source>
</evidence>
<dbReference type="InterPro" id="IPR011009">
    <property type="entry name" value="Kinase-like_dom_sf"/>
</dbReference>
<evidence type="ECO:0000256" key="1">
    <source>
        <dbReference type="ARBA" id="ARBA00022679"/>
    </source>
</evidence>
<dbReference type="AlphaFoldDB" id="C1E1W3"/>
<dbReference type="PANTHER" id="PTHR24347">
    <property type="entry name" value="SERINE/THREONINE-PROTEIN KINASE"/>
    <property type="match status" value="1"/>
</dbReference>
<feature type="non-terminal residue" evidence="8">
    <location>
        <position position="328"/>
    </location>
</feature>
<dbReference type="PROSITE" id="PS50011">
    <property type="entry name" value="PROTEIN_KINASE_DOM"/>
    <property type="match status" value="1"/>
</dbReference>
<dbReference type="InterPro" id="IPR000719">
    <property type="entry name" value="Prot_kinase_dom"/>
</dbReference>
<dbReference type="InterPro" id="IPR017441">
    <property type="entry name" value="Protein_kinase_ATP_BS"/>
</dbReference>
<dbReference type="GO" id="GO:0004674">
    <property type="term" value="F:protein serine/threonine kinase activity"/>
    <property type="evidence" value="ECO:0007669"/>
    <property type="project" value="UniProtKB-KW"/>
</dbReference>
<proteinExistence type="inferred from homology"/>